<dbReference type="RefSeq" id="WP_125353928.1">
    <property type="nucleotide sequence ID" value="NZ_CP054058.1"/>
</dbReference>
<evidence type="ECO:0008006" key="3">
    <source>
        <dbReference type="Google" id="ProtNLM"/>
    </source>
</evidence>
<protein>
    <recommendedName>
        <fullName evidence="3">RNA methyltransferase</fullName>
    </recommendedName>
</protein>
<dbReference type="OrthoDB" id="6710127at2"/>
<reference evidence="1 2" key="1">
    <citation type="submission" date="2019-03" db="EMBL/GenBank/DDBJ databases">
        <title>Genomic analyses of the natural microbiome of Caenorhabditis elegans.</title>
        <authorList>
            <person name="Samuel B."/>
        </authorList>
    </citation>
    <scope>NUCLEOTIDE SEQUENCE [LARGE SCALE GENOMIC DNA]</scope>
    <source>
        <strain evidence="1 2">BIGb0156</strain>
    </source>
</reference>
<gene>
    <name evidence="1" type="ORF">EC847_101221</name>
</gene>
<organism evidence="1 2">
    <name type="scientific">Scandinavium goeteborgense</name>
    <dbReference type="NCBI Taxonomy" id="1851514"/>
    <lineage>
        <taxon>Bacteria</taxon>
        <taxon>Pseudomonadati</taxon>
        <taxon>Pseudomonadota</taxon>
        <taxon>Gammaproteobacteria</taxon>
        <taxon>Enterobacterales</taxon>
        <taxon>Enterobacteriaceae</taxon>
        <taxon>Scandinavium</taxon>
    </lineage>
</organism>
<keyword evidence="2" id="KW-1185">Reference proteome</keyword>
<dbReference type="EMBL" id="SNVX01000001">
    <property type="protein sequence ID" value="TDN64296.1"/>
    <property type="molecule type" value="Genomic_DNA"/>
</dbReference>
<evidence type="ECO:0000313" key="2">
    <source>
        <dbReference type="Proteomes" id="UP000295530"/>
    </source>
</evidence>
<proteinExistence type="predicted"/>
<sequence>MATYKQIQEYVKAHNGVSVKTCHIAHVKHLNGFQMRQAPNRISPDSRVYECPDNFVPLIEQAMKHFGMIG</sequence>
<dbReference type="Proteomes" id="UP000295530">
    <property type="component" value="Unassembled WGS sequence"/>
</dbReference>
<comment type="caution">
    <text evidence="1">The sequence shown here is derived from an EMBL/GenBank/DDBJ whole genome shotgun (WGS) entry which is preliminary data.</text>
</comment>
<accession>A0A4R6EZD5</accession>
<name>A0A4R6EZD5_SCAGO</name>
<evidence type="ECO:0000313" key="1">
    <source>
        <dbReference type="EMBL" id="TDN64296.1"/>
    </source>
</evidence>
<dbReference type="AlphaFoldDB" id="A0A4R6EZD5"/>